<sequence>VEGIHLQTATQSLIYHKIGEIKSKKTPNRRIAVMHMDMARYEIKERTGKDLTDEEIWMSFRNKEIRNKRTRQLLWKIAHQGLPIGTYWDNITNYKKRVECRACRMVESAEHIFTEC</sequence>
<evidence type="ECO:0000313" key="2">
    <source>
        <dbReference type="Proteomes" id="UP000521943"/>
    </source>
</evidence>
<dbReference type="EMBL" id="JACGCI010000151">
    <property type="protein sequence ID" value="KAF6743231.1"/>
    <property type="molecule type" value="Genomic_DNA"/>
</dbReference>
<proteinExistence type="predicted"/>
<reference evidence="1 2" key="1">
    <citation type="submission" date="2020-07" db="EMBL/GenBank/DDBJ databases">
        <title>Comparative genomics of pyrophilous fungi reveals a link between fire events and developmental genes.</title>
        <authorList>
            <consortium name="DOE Joint Genome Institute"/>
            <person name="Steindorff A.S."/>
            <person name="Carver A."/>
            <person name="Calhoun S."/>
            <person name="Stillman K."/>
            <person name="Liu H."/>
            <person name="Lipzen A."/>
            <person name="Pangilinan J."/>
            <person name="Labutti K."/>
            <person name="Bruns T.D."/>
            <person name="Grigoriev I.V."/>
        </authorList>
    </citation>
    <scope>NUCLEOTIDE SEQUENCE [LARGE SCALE GENOMIC DNA]</scope>
    <source>
        <strain evidence="1 2">CBS 144469</strain>
    </source>
</reference>
<evidence type="ECO:0000313" key="1">
    <source>
        <dbReference type="EMBL" id="KAF6743231.1"/>
    </source>
</evidence>
<keyword evidence="2" id="KW-1185">Reference proteome</keyword>
<feature type="non-terminal residue" evidence="1">
    <location>
        <position position="1"/>
    </location>
</feature>
<feature type="non-terminal residue" evidence="1">
    <location>
        <position position="116"/>
    </location>
</feature>
<name>A0A8H6HBM9_9AGAR</name>
<dbReference type="Proteomes" id="UP000521943">
    <property type="component" value="Unassembled WGS sequence"/>
</dbReference>
<comment type="caution">
    <text evidence="1">The sequence shown here is derived from an EMBL/GenBank/DDBJ whole genome shotgun (WGS) entry which is preliminary data.</text>
</comment>
<protein>
    <recommendedName>
        <fullName evidence="3">Reverse transcriptase</fullName>
    </recommendedName>
</protein>
<dbReference type="OrthoDB" id="2752996at2759"/>
<evidence type="ECO:0008006" key="3">
    <source>
        <dbReference type="Google" id="ProtNLM"/>
    </source>
</evidence>
<gene>
    <name evidence="1" type="ORF">DFP72DRAFT_1101307</name>
</gene>
<organism evidence="1 2">
    <name type="scientific">Ephemerocybe angulata</name>
    <dbReference type="NCBI Taxonomy" id="980116"/>
    <lineage>
        <taxon>Eukaryota</taxon>
        <taxon>Fungi</taxon>
        <taxon>Dikarya</taxon>
        <taxon>Basidiomycota</taxon>
        <taxon>Agaricomycotina</taxon>
        <taxon>Agaricomycetes</taxon>
        <taxon>Agaricomycetidae</taxon>
        <taxon>Agaricales</taxon>
        <taxon>Agaricineae</taxon>
        <taxon>Psathyrellaceae</taxon>
        <taxon>Ephemerocybe</taxon>
    </lineage>
</organism>
<dbReference type="AlphaFoldDB" id="A0A8H6HBM9"/>
<accession>A0A8H6HBM9</accession>